<keyword evidence="4" id="KW-1185">Reference proteome</keyword>
<accession>A0A819Y396</accession>
<evidence type="ECO:0000256" key="1">
    <source>
        <dbReference type="SAM" id="Phobius"/>
    </source>
</evidence>
<gene>
    <name evidence="3" type="ORF">OVN521_LOCUS23577</name>
    <name evidence="2" type="ORF">UXM345_LOCUS22126</name>
</gene>
<feature type="transmembrane region" description="Helical" evidence="1">
    <location>
        <begin position="49"/>
        <end position="68"/>
    </location>
</feature>
<evidence type="ECO:0000313" key="3">
    <source>
        <dbReference type="EMBL" id="CAF4150735.1"/>
    </source>
</evidence>
<dbReference type="EMBL" id="CAJOBG010005384">
    <property type="protein sequence ID" value="CAF4150735.1"/>
    <property type="molecule type" value="Genomic_DNA"/>
</dbReference>
<keyword evidence="1" id="KW-0812">Transmembrane</keyword>
<dbReference type="AlphaFoldDB" id="A0A819Y396"/>
<evidence type="ECO:0000313" key="2">
    <source>
        <dbReference type="EMBL" id="CAF4098990.1"/>
    </source>
</evidence>
<keyword evidence="1" id="KW-0472">Membrane</keyword>
<protein>
    <submittedName>
        <fullName evidence="3">Uncharacterized protein</fullName>
    </submittedName>
</protein>
<proteinExistence type="predicted"/>
<dbReference type="Proteomes" id="UP000663842">
    <property type="component" value="Unassembled WGS sequence"/>
</dbReference>
<feature type="transmembrane region" description="Helical" evidence="1">
    <location>
        <begin position="12"/>
        <end position="29"/>
    </location>
</feature>
<reference evidence="3" key="1">
    <citation type="submission" date="2021-02" db="EMBL/GenBank/DDBJ databases">
        <authorList>
            <person name="Nowell W R."/>
        </authorList>
    </citation>
    <scope>NUCLEOTIDE SEQUENCE</scope>
</reference>
<keyword evidence="1" id="KW-1133">Transmembrane helix</keyword>
<organism evidence="3 4">
    <name type="scientific">Rotaria magnacalcarata</name>
    <dbReference type="NCBI Taxonomy" id="392030"/>
    <lineage>
        <taxon>Eukaryota</taxon>
        <taxon>Metazoa</taxon>
        <taxon>Spiralia</taxon>
        <taxon>Gnathifera</taxon>
        <taxon>Rotifera</taxon>
        <taxon>Eurotatoria</taxon>
        <taxon>Bdelloidea</taxon>
        <taxon>Philodinida</taxon>
        <taxon>Philodinidae</taxon>
        <taxon>Rotaria</taxon>
    </lineage>
</organism>
<evidence type="ECO:0000313" key="4">
    <source>
        <dbReference type="Proteomes" id="UP000663866"/>
    </source>
</evidence>
<name>A0A819Y396_9BILA</name>
<comment type="caution">
    <text evidence="3">The sequence shown here is derived from an EMBL/GenBank/DDBJ whole genome shotgun (WGS) entry which is preliminary data.</text>
</comment>
<sequence length="125" mass="14410">MESISYDILPLLQLFLLIFTTLLFHIGITNPNLSSTGDHVPVEGVDSRFAVFIGPKLGKFLIWIYTLYELIREINLHSDPFDGGIIQTLKLSCTKLFKNMDHQEKKYHWRRTTTIHIGAPDHETL</sequence>
<dbReference type="Proteomes" id="UP000663866">
    <property type="component" value="Unassembled WGS sequence"/>
</dbReference>
<dbReference type="EMBL" id="CAJOBF010003589">
    <property type="protein sequence ID" value="CAF4098990.1"/>
    <property type="molecule type" value="Genomic_DNA"/>
</dbReference>